<dbReference type="AlphaFoldDB" id="A0A1U7JGC5"/>
<reference evidence="2 3" key="1">
    <citation type="submission" date="2016-03" db="EMBL/GenBank/DDBJ databases">
        <title>Genome sequence of Nesiotobacter sp. nov., a moderately halophilic alphaproteobacterium isolated from the Yellow Sea, China.</title>
        <authorList>
            <person name="Zhang G."/>
            <person name="Zhang R."/>
        </authorList>
    </citation>
    <scope>NUCLEOTIDE SEQUENCE [LARGE SCALE GENOMIC DNA]</scope>
    <source>
        <strain evidence="2 3">WB1-6</strain>
    </source>
</reference>
<protein>
    <submittedName>
        <fullName evidence="2">Disulfide bond formation protein DsbA</fullName>
    </submittedName>
</protein>
<evidence type="ECO:0000259" key="1">
    <source>
        <dbReference type="Pfam" id="PF01323"/>
    </source>
</evidence>
<dbReference type="Pfam" id="PF01323">
    <property type="entry name" value="DSBA"/>
    <property type="match status" value="1"/>
</dbReference>
<organism evidence="2 3">
    <name type="scientific">Pseudovibrio exalbescens</name>
    <dbReference type="NCBI Taxonomy" id="197461"/>
    <lineage>
        <taxon>Bacteria</taxon>
        <taxon>Pseudomonadati</taxon>
        <taxon>Pseudomonadota</taxon>
        <taxon>Alphaproteobacteria</taxon>
        <taxon>Hyphomicrobiales</taxon>
        <taxon>Stappiaceae</taxon>
        <taxon>Pseudovibrio</taxon>
    </lineage>
</organism>
<dbReference type="CDD" id="cd03025">
    <property type="entry name" value="DsbA_FrnE_like"/>
    <property type="match status" value="1"/>
</dbReference>
<accession>A0A1U7JGC5</accession>
<dbReference type="STRING" id="197461.A3843_11875"/>
<name>A0A1U7JGC5_9HYPH</name>
<dbReference type="EMBL" id="LVVZ01000018">
    <property type="protein sequence ID" value="OKL43806.1"/>
    <property type="molecule type" value="Genomic_DNA"/>
</dbReference>
<dbReference type="PANTHER" id="PTHR13887:SF54">
    <property type="entry name" value="DSBA FAMILY PROTEIN"/>
    <property type="match status" value="1"/>
</dbReference>
<dbReference type="RefSeq" id="WP_036489269.1">
    <property type="nucleotide sequence ID" value="NZ_LVVZ01000018.1"/>
</dbReference>
<dbReference type="Proteomes" id="UP000185783">
    <property type="component" value="Unassembled WGS sequence"/>
</dbReference>
<proteinExistence type="predicted"/>
<evidence type="ECO:0000313" key="2">
    <source>
        <dbReference type="EMBL" id="OKL43806.1"/>
    </source>
</evidence>
<comment type="caution">
    <text evidence="2">The sequence shown here is derived from an EMBL/GenBank/DDBJ whole genome shotgun (WGS) entry which is preliminary data.</text>
</comment>
<dbReference type="InterPro" id="IPR001853">
    <property type="entry name" value="DSBA-like_thioredoxin_dom"/>
</dbReference>
<dbReference type="GO" id="GO:0016491">
    <property type="term" value="F:oxidoreductase activity"/>
    <property type="evidence" value="ECO:0007669"/>
    <property type="project" value="InterPro"/>
</dbReference>
<evidence type="ECO:0000313" key="3">
    <source>
        <dbReference type="Proteomes" id="UP000185783"/>
    </source>
</evidence>
<dbReference type="PANTHER" id="PTHR13887">
    <property type="entry name" value="GLUTATHIONE S-TRANSFERASE KAPPA"/>
    <property type="match status" value="1"/>
</dbReference>
<gene>
    <name evidence="2" type="ORF">A3843_11875</name>
</gene>
<sequence>MVRPTLTLDFFHDVVCGWCFNLSPRLRQLATEFSLEVVHHTFVLQENRDQMIAVFGSMPDAKQTILGHWEACKAASDNPERFNIEGMRHASFEYPSGLLSARACKAAERQAGQDGHWVMFDALQRAHLTQARNIADLDTVVEVAAEAGFDPELTATDILSPRIAEAVQRDQAFARQLHVTSVPTVVLRETGMRLINQPLEGLREQIFANMRLAL</sequence>
<dbReference type="InterPro" id="IPR036249">
    <property type="entry name" value="Thioredoxin-like_sf"/>
</dbReference>
<dbReference type="SUPFAM" id="SSF52833">
    <property type="entry name" value="Thioredoxin-like"/>
    <property type="match status" value="1"/>
</dbReference>
<feature type="domain" description="DSBA-like thioredoxin" evidence="1">
    <location>
        <begin position="7"/>
        <end position="206"/>
    </location>
</feature>
<dbReference type="Gene3D" id="3.40.30.10">
    <property type="entry name" value="Glutaredoxin"/>
    <property type="match status" value="1"/>
</dbReference>
<keyword evidence="3" id="KW-1185">Reference proteome</keyword>